<dbReference type="InterPro" id="IPR004000">
    <property type="entry name" value="Actin"/>
</dbReference>
<name>R9P0M1_PSEHS</name>
<dbReference type="FunFam" id="3.30.420.40:FF:000058">
    <property type="entry name" value="Putative actin-related protein 5"/>
    <property type="match status" value="1"/>
</dbReference>
<feature type="compositionally biased region" description="Basic and acidic residues" evidence="7">
    <location>
        <begin position="14"/>
        <end position="25"/>
    </location>
</feature>
<keyword evidence="4" id="KW-0804">Transcription</keyword>
<keyword evidence="3" id="KW-0805">Transcription regulation</keyword>
<dbReference type="FunFam" id="3.90.640.10:FF:000133">
    <property type="entry name" value="SWI/SNF and RSC complexes subunit arp42"/>
    <property type="match status" value="1"/>
</dbReference>
<evidence type="ECO:0000256" key="6">
    <source>
        <dbReference type="RuleBase" id="RU000487"/>
    </source>
</evidence>
<dbReference type="SMART" id="SM00268">
    <property type="entry name" value="ACTIN"/>
    <property type="match status" value="1"/>
</dbReference>
<dbReference type="SUPFAM" id="SSF53067">
    <property type="entry name" value="Actin-like ATPase domain"/>
    <property type="match status" value="2"/>
</dbReference>
<dbReference type="OrthoDB" id="5132116at2759"/>
<dbReference type="eggNOG" id="KOG0679">
    <property type="taxonomic scope" value="Eukaryota"/>
</dbReference>
<dbReference type="PANTHER" id="PTHR11937">
    <property type="entry name" value="ACTIN"/>
    <property type="match status" value="1"/>
</dbReference>
<sequence length="596" mass="63371">MEEERSPLYSIASRDSEICPERRCEPSPSKATSSPSLSPAPCIASSPSVLLVPKDSPRYEAHHIAMPGVYGGDEINALVIDAGHSSSRVGWAGEDAPRVVVPSYYGHTSITDEAIAELESQAAFSAASSSTIAPAADGDESMADGEGASTPNGNSDAAATEEASDNRLNQARAKSASKTLRFSVDREKKRRRFVGDNDLNLYRLDFDIAPIFDDDGILSDTSAFAQLCSFGLDSLSCDAREHPLLLTEPAWNARESREKLTELAFETLGSPAFYLANRSVLSSFAAGKPSSLVIDVGSTSVSTIPIVDGFILRKGIHRHNNGGDAINRALLYSLHHGRGTTFGGVTPQYLIKSRSSVDPGAAANVVLRQDRVTGATPSFRNYHVNRVVNEFKESVAQVLEVPWDDQQAQFRSGRMYEFPDGYNDAFGAERLRASELLFTPGLWNGVSSSESFGSVLHPSSTASSDASNGGAAGGVGNGEPAASVAGGKAAVGLADMVLSSINAVDVDSRPSLFGNIVLVGGSSLIQGLSDRLSYELGVRAPNQKVKIHSPGNTTERRHSSWLGGSILASLGTFHQLWISKQEYEEHGAAIVHARCK</sequence>
<keyword evidence="5" id="KW-0539">Nucleus</keyword>
<dbReference type="InterPro" id="IPR043129">
    <property type="entry name" value="ATPase_NBD"/>
</dbReference>
<feature type="region of interest" description="Disordered" evidence="7">
    <location>
        <begin position="1"/>
        <end position="43"/>
    </location>
</feature>
<dbReference type="AlphaFoldDB" id="R9P0M1"/>
<dbReference type="PROSITE" id="PS00432">
    <property type="entry name" value="ACTINS_2"/>
    <property type="match status" value="1"/>
</dbReference>
<feature type="region of interest" description="Disordered" evidence="7">
    <location>
        <begin position="454"/>
        <end position="476"/>
    </location>
</feature>
<proteinExistence type="inferred from homology"/>
<comment type="similarity">
    <text evidence="6">Belongs to the actin family.</text>
</comment>
<dbReference type="EMBL" id="DF238785">
    <property type="protein sequence ID" value="GAC94602.1"/>
    <property type="molecule type" value="Genomic_DNA"/>
</dbReference>
<evidence type="ECO:0000256" key="3">
    <source>
        <dbReference type="ARBA" id="ARBA00023015"/>
    </source>
</evidence>
<feature type="compositionally biased region" description="Low complexity" evidence="7">
    <location>
        <begin position="459"/>
        <end position="469"/>
    </location>
</feature>
<evidence type="ECO:0000256" key="7">
    <source>
        <dbReference type="SAM" id="MobiDB-lite"/>
    </source>
</evidence>
<dbReference type="GO" id="GO:0005634">
    <property type="term" value="C:nucleus"/>
    <property type="evidence" value="ECO:0007669"/>
    <property type="project" value="UniProtKB-SubCell"/>
</dbReference>
<gene>
    <name evidence="8" type="ORF">PHSY_002175</name>
</gene>
<dbReference type="GeneID" id="24107468"/>
<dbReference type="HOGENOM" id="CLU_027965_6_2_1"/>
<evidence type="ECO:0000256" key="4">
    <source>
        <dbReference type="ARBA" id="ARBA00023163"/>
    </source>
</evidence>
<feature type="region of interest" description="Disordered" evidence="7">
    <location>
        <begin position="134"/>
        <end position="174"/>
    </location>
</feature>
<dbReference type="InterPro" id="IPR004001">
    <property type="entry name" value="Actin_CS"/>
</dbReference>
<dbReference type="STRING" id="1305764.R9P0M1"/>
<protein>
    <submittedName>
        <fullName evidence="8">Actin</fullName>
    </submittedName>
</protein>
<dbReference type="CDD" id="cd13395">
    <property type="entry name" value="ASKHA_NBD_Arp4_ACTL6-like"/>
    <property type="match status" value="1"/>
</dbReference>
<accession>R9P0M1</accession>
<dbReference type="Gene3D" id="3.30.420.40">
    <property type="match status" value="5"/>
</dbReference>
<organism evidence="8 9">
    <name type="scientific">Pseudozyma hubeiensis (strain SY62)</name>
    <name type="common">Yeast</name>
    <dbReference type="NCBI Taxonomy" id="1305764"/>
    <lineage>
        <taxon>Eukaryota</taxon>
        <taxon>Fungi</taxon>
        <taxon>Dikarya</taxon>
        <taxon>Basidiomycota</taxon>
        <taxon>Ustilaginomycotina</taxon>
        <taxon>Ustilaginomycetes</taxon>
        <taxon>Ustilaginales</taxon>
        <taxon>Ustilaginaceae</taxon>
        <taxon>Pseudozyma</taxon>
    </lineage>
</organism>
<reference evidence="9" key="1">
    <citation type="journal article" date="2013" name="Genome Announc.">
        <title>Draft genome sequence of the basidiomycetous yeast-like fungus Pseudozyma hubeiensis SY62, which produces an abundant amount of the biosurfactant mannosylerythritol lipids.</title>
        <authorList>
            <person name="Konishi M."/>
            <person name="Hatada Y."/>
            <person name="Horiuchi J."/>
        </authorList>
    </citation>
    <scope>NUCLEOTIDE SEQUENCE [LARGE SCALE GENOMIC DNA]</scope>
    <source>
        <strain evidence="9">SY62</strain>
    </source>
</reference>
<dbReference type="Proteomes" id="UP000014071">
    <property type="component" value="Unassembled WGS sequence"/>
</dbReference>
<comment type="subcellular location">
    <subcellularLocation>
        <location evidence="1">Nucleus</location>
    </subcellularLocation>
</comment>
<dbReference type="Pfam" id="PF00022">
    <property type="entry name" value="Actin"/>
    <property type="match status" value="1"/>
</dbReference>
<dbReference type="RefSeq" id="XP_012188189.1">
    <property type="nucleotide sequence ID" value="XM_012332799.1"/>
</dbReference>
<feature type="compositionally biased region" description="Low complexity" evidence="7">
    <location>
        <begin position="26"/>
        <end position="41"/>
    </location>
</feature>
<evidence type="ECO:0000256" key="2">
    <source>
        <dbReference type="ARBA" id="ARBA00022853"/>
    </source>
</evidence>
<keyword evidence="2" id="KW-0156">Chromatin regulator</keyword>
<evidence type="ECO:0000256" key="5">
    <source>
        <dbReference type="ARBA" id="ARBA00023242"/>
    </source>
</evidence>
<dbReference type="Gene3D" id="3.90.640.10">
    <property type="entry name" value="Actin, Chain A, domain 4"/>
    <property type="match status" value="1"/>
</dbReference>
<evidence type="ECO:0000313" key="8">
    <source>
        <dbReference type="EMBL" id="GAC94602.1"/>
    </source>
</evidence>
<evidence type="ECO:0000313" key="9">
    <source>
        <dbReference type="Proteomes" id="UP000014071"/>
    </source>
</evidence>
<keyword evidence="9" id="KW-1185">Reference proteome</keyword>
<evidence type="ECO:0000256" key="1">
    <source>
        <dbReference type="ARBA" id="ARBA00004123"/>
    </source>
</evidence>
<dbReference type="GO" id="GO:0006325">
    <property type="term" value="P:chromatin organization"/>
    <property type="evidence" value="ECO:0007669"/>
    <property type="project" value="UniProtKB-KW"/>
</dbReference>